<evidence type="ECO:0000313" key="1">
    <source>
        <dbReference type="EMBL" id="KAI4802719.1"/>
    </source>
</evidence>
<proteinExistence type="predicted"/>
<protein>
    <submittedName>
        <fullName evidence="1">Uncharacterized protein</fullName>
    </submittedName>
</protein>
<sequence length="366" mass="42009">MLSEEMDVQFHSLRFFTDSKGVLGYIHNESRRFYVYVSNHVQRIRKSSLPEQWSYVPTDANPADIGSRSIPANALMSSMWLKGPDFLLKPKQKEGDTEPSFNLVNPESNPDIRPPVTSCATRVVESPLDPSRFESFSTWRSLVRTIARLIHIGRESLKAFESTDTYQYAVAGWVNDTKIWHVEKTHLHVITAKVNHSQALNRKPTSPWIVVQEDGTVVMAHWTCMAGLGEVCFHAAALMFTVLAAVEKRENQTCTEKPCTWTQPSTKMVKYDEVSNIFAIKEQVQTMVQTEDLFQHMRPSADDFKLFCEQLHQSEEQRQSPRKVLSCRSLKAIPTDTRQRLYNWICQLPLPVCIKAADLYWICLHC</sequence>
<dbReference type="EMBL" id="CM043807">
    <property type="protein sequence ID" value="KAI4802719.1"/>
    <property type="molecule type" value="Genomic_DNA"/>
</dbReference>
<reference evidence="1" key="1">
    <citation type="submission" date="2022-05" db="EMBL/GenBank/DDBJ databases">
        <title>Chromosome-level genome of Chaenocephalus aceratus.</title>
        <authorList>
            <person name="Park H."/>
        </authorList>
    </citation>
    <scope>NUCLEOTIDE SEQUENCE</scope>
    <source>
        <strain evidence="1">KU_202001</strain>
    </source>
</reference>
<accession>A0ACB9VSC4</accession>
<name>A0ACB9VSC4_CHAAC</name>
<comment type="caution">
    <text evidence="1">The sequence shown here is derived from an EMBL/GenBank/DDBJ whole genome shotgun (WGS) entry which is preliminary data.</text>
</comment>
<dbReference type="Proteomes" id="UP001057452">
    <property type="component" value="Chromosome 23"/>
</dbReference>
<organism evidence="1 2">
    <name type="scientific">Chaenocephalus aceratus</name>
    <name type="common">Blackfin icefish</name>
    <name type="synonym">Chaenichthys aceratus</name>
    <dbReference type="NCBI Taxonomy" id="36190"/>
    <lineage>
        <taxon>Eukaryota</taxon>
        <taxon>Metazoa</taxon>
        <taxon>Chordata</taxon>
        <taxon>Craniata</taxon>
        <taxon>Vertebrata</taxon>
        <taxon>Euteleostomi</taxon>
        <taxon>Actinopterygii</taxon>
        <taxon>Neopterygii</taxon>
        <taxon>Teleostei</taxon>
        <taxon>Neoteleostei</taxon>
        <taxon>Acanthomorphata</taxon>
        <taxon>Eupercaria</taxon>
        <taxon>Perciformes</taxon>
        <taxon>Notothenioidei</taxon>
        <taxon>Channichthyidae</taxon>
        <taxon>Chaenocephalus</taxon>
    </lineage>
</organism>
<keyword evidence="2" id="KW-1185">Reference proteome</keyword>
<gene>
    <name evidence="1" type="ORF">KUCAC02_006298</name>
</gene>
<evidence type="ECO:0000313" key="2">
    <source>
        <dbReference type="Proteomes" id="UP001057452"/>
    </source>
</evidence>